<dbReference type="EMBL" id="VUJU01002333">
    <property type="protein sequence ID" value="KAF0761643.1"/>
    <property type="molecule type" value="Genomic_DNA"/>
</dbReference>
<protein>
    <recommendedName>
        <fullName evidence="1">Reverse transcriptase domain-containing protein</fullName>
    </recommendedName>
</protein>
<reference evidence="2 3" key="1">
    <citation type="submission" date="2019-08" db="EMBL/GenBank/DDBJ databases">
        <title>Whole genome of Aphis craccivora.</title>
        <authorList>
            <person name="Voronova N.V."/>
            <person name="Shulinski R.S."/>
            <person name="Bandarenka Y.V."/>
            <person name="Zhorov D.G."/>
            <person name="Warner D."/>
        </authorList>
    </citation>
    <scope>NUCLEOTIDE SEQUENCE [LARGE SCALE GENOMIC DNA]</scope>
    <source>
        <strain evidence="2">180601</strain>
        <tissue evidence="2">Whole Body</tissue>
    </source>
</reference>
<dbReference type="PROSITE" id="PS50878">
    <property type="entry name" value="RT_POL"/>
    <property type="match status" value="1"/>
</dbReference>
<gene>
    <name evidence="2" type="ORF">FWK35_00005967</name>
</gene>
<dbReference type="InterPro" id="IPR052560">
    <property type="entry name" value="RdDP_mobile_element"/>
</dbReference>
<keyword evidence="3" id="KW-1185">Reference proteome</keyword>
<name>A0A6G0YVD3_APHCR</name>
<sequence length="368" mass="42386">MHRPNSQFNTIYLNEEKKITDYKLIKVVETLLCNRRLFVILEGKKSRRRTQRNKLPQGSVLAPILYNVYTNDQPILIQPGEKCFIFADDVALAMKGNNFEEVESKMNISLQSMLVYYLKNHLKPNTDKTQTCAFHLRNRQAKRKLKIIWRGKYFEHTTFPKYLGVTLDRSLTFKQHCENTRQKINARNSLIRELTGSTWGANPHTLRVSALSLCFSVGEFASPAWSRSTHVKQVDVALNESCRLITVCLKNTPLGKVFPLSGIAPPVIRRGSLLKSSQILERNQDEERIDRWKLSLDTEAKNWMVPAEHLLPGNNLEWSVWRTINGLRTHTMANLMNCPSCSTSCTMDDIMSATEEGIEVAKFWQERI</sequence>
<dbReference type="Pfam" id="PF00078">
    <property type="entry name" value="RVT_1"/>
    <property type="match status" value="1"/>
</dbReference>
<dbReference type="InterPro" id="IPR000477">
    <property type="entry name" value="RT_dom"/>
</dbReference>
<dbReference type="PANTHER" id="PTHR36688">
    <property type="entry name" value="ENDO/EXONUCLEASE/PHOSPHATASE DOMAIN-CONTAINING PROTEIN"/>
    <property type="match status" value="1"/>
</dbReference>
<dbReference type="Proteomes" id="UP000478052">
    <property type="component" value="Unassembled WGS sequence"/>
</dbReference>
<dbReference type="AlphaFoldDB" id="A0A6G0YVD3"/>
<evidence type="ECO:0000313" key="2">
    <source>
        <dbReference type="EMBL" id="KAF0761643.1"/>
    </source>
</evidence>
<proteinExistence type="predicted"/>
<dbReference type="OrthoDB" id="409048at2759"/>
<accession>A0A6G0YVD3</accession>
<organism evidence="2 3">
    <name type="scientific">Aphis craccivora</name>
    <name type="common">Cowpea aphid</name>
    <dbReference type="NCBI Taxonomy" id="307492"/>
    <lineage>
        <taxon>Eukaryota</taxon>
        <taxon>Metazoa</taxon>
        <taxon>Ecdysozoa</taxon>
        <taxon>Arthropoda</taxon>
        <taxon>Hexapoda</taxon>
        <taxon>Insecta</taxon>
        <taxon>Pterygota</taxon>
        <taxon>Neoptera</taxon>
        <taxon>Paraneoptera</taxon>
        <taxon>Hemiptera</taxon>
        <taxon>Sternorrhyncha</taxon>
        <taxon>Aphidomorpha</taxon>
        <taxon>Aphidoidea</taxon>
        <taxon>Aphididae</taxon>
        <taxon>Aphidini</taxon>
        <taxon>Aphis</taxon>
        <taxon>Aphis</taxon>
    </lineage>
</organism>
<evidence type="ECO:0000259" key="1">
    <source>
        <dbReference type="PROSITE" id="PS50878"/>
    </source>
</evidence>
<feature type="domain" description="Reverse transcriptase" evidence="1">
    <location>
        <begin position="1"/>
        <end position="167"/>
    </location>
</feature>
<dbReference type="PANTHER" id="PTHR36688:SF1">
    <property type="entry name" value="ENDONUCLEASE_EXONUCLEASE_PHOSPHATASE DOMAIN-CONTAINING PROTEIN"/>
    <property type="match status" value="1"/>
</dbReference>
<evidence type="ECO:0000313" key="3">
    <source>
        <dbReference type="Proteomes" id="UP000478052"/>
    </source>
</evidence>
<comment type="caution">
    <text evidence="2">The sequence shown here is derived from an EMBL/GenBank/DDBJ whole genome shotgun (WGS) entry which is preliminary data.</text>
</comment>